<comment type="caution">
    <text evidence="1">The sequence shown here is derived from an EMBL/GenBank/DDBJ whole genome shotgun (WGS) entry which is preliminary data.</text>
</comment>
<proteinExistence type="predicted"/>
<dbReference type="InterPro" id="IPR012674">
    <property type="entry name" value="Calycin"/>
</dbReference>
<dbReference type="Proteomes" id="UP000717585">
    <property type="component" value="Unassembled WGS sequence"/>
</dbReference>
<reference evidence="1" key="1">
    <citation type="submission" date="2021-05" db="EMBL/GenBank/DDBJ databases">
        <title>A free-living protist that lacks canonical eukaryotic 1 DNA replication and segregation systems.</title>
        <authorList>
            <person name="Salas-Leiva D.E."/>
            <person name="Tromer E.C."/>
            <person name="Curtis B.A."/>
            <person name="Jerlstrom-Hultqvist J."/>
            <person name="Kolisko M."/>
            <person name="Yi Z."/>
            <person name="Salas-Leiva J.S."/>
            <person name="Gallot-Lavallee L."/>
            <person name="Kops G.J.P.L."/>
            <person name="Archibald J.M."/>
            <person name="Simpson A.G.B."/>
            <person name="Roger A.J."/>
        </authorList>
    </citation>
    <scope>NUCLEOTIDE SEQUENCE</scope>
    <source>
        <strain evidence="1">BICM</strain>
    </source>
</reference>
<protein>
    <submittedName>
        <fullName evidence="1">Uncharacterized protein</fullName>
    </submittedName>
</protein>
<name>A0A8J6E5A2_9EUKA</name>
<organism evidence="1 2">
    <name type="scientific">Carpediemonas membranifera</name>
    <dbReference type="NCBI Taxonomy" id="201153"/>
    <lineage>
        <taxon>Eukaryota</taxon>
        <taxon>Metamonada</taxon>
        <taxon>Carpediemonas-like organisms</taxon>
        <taxon>Carpediemonas</taxon>
    </lineage>
</organism>
<evidence type="ECO:0000313" key="1">
    <source>
        <dbReference type="EMBL" id="KAG9395482.1"/>
    </source>
</evidence>
<gene>
    <name evidence="1" type="ORF">J8273_3058</name>
</gene>
<accession>A0A8J6E5A2</accession>
<dbReference type="EMBL" id="JAHDYR010000011">
    <property type="protein sequence ID" value="KAG9395482.1"/>
    <property type="molecule type" value="Genomic_DNA"/>
</dbReference>
<evidence type="ECO:0000313" key="2">
    <source>
        <dbReference type="Proteomes" id="UP000717585"/>
    </source>
</evidence>
<dbReference type="AlphaFoldDB" id="A0A8J6E5A2"/>
<dbReference type="Gene3D" id="2.40.128.20">
    <property type="match status" value="1"/>
</dbReference>
<sequence>MVANNVVPSVDFSGTYVSDTKRSEKLGPLFVALGVSGWKAKISDKLSSRYVYEQKEGTIRIIAKPSVGVGNDTTFTLDPDSFVKAVKQMDGSSADVAVFFSDEKTLTQVNKVVHRKDKNREGTMTIHRTLEKDGDVTLLMQKFSVEMDGEEPLTATRVMRKE</sequence>
<keyword evidence="2" id="KW-1185">Reference proteome</keyword>